<sequence>MAGKAVLGAAIKVLLQNLISILREQISFFGDFNEDLKRLKVSISTIQSFLNDAEKKQFTDETVERWLRNLKRVAFDAGNVLDELNYQLLSKKLHTDNTTKTKVRGFFPHNIHRLEMARKVNDIIKNFEEINDEARKYGLQNALDADVNARFDGIGPSAGLEIDSFSIDTIFLARENDVSEIVKMMTTLPNDQVLSILPIFGIGGLGKSTVARQVFNHEKIKTHFAKCIWVHVSENFDDTILFKKILISLTETNAEFRNKQTLLETLQRDLGTARFLLVLDDVWNDSKEKWDEFIIALIRICSATGNGIIVTTRRESVASLVTTLPIYILNNLSEDECWSIIKSKVVGEGNIPSEFETIGVCIAKRCRGLPLAANVVGGLLRGKSIDDWLFVEKNWVSDIGDEKSVSNILKLSFDHLSSPSLKMCFAYCSIFPKGFNFEREKLVELWMAEGFLGGNDDMEIVGYEFFNLLLQNALLLQFVLTKVYHNIMYYNMHSIVHDLASSILNLIDQARYIGMQSISGESRVMPKEQASCLRTLLFTGKICDLIFSEFKSLHVLILNPGDGVSNVVEELPSSIRELVHLRCLDVSGRRIMCLPDSIGELYHLQTLRTYAYLKKLPNTLKDLISLRHLHIRRGIKLPPEMGRLTSLRTLQYFGVGDEKGRRIGELGSLKNLKGELEIYNLEMVRDKEESLRAHLFQKPNIVKLKLEWGFENREGENNDENVLEGLQPNPNLKSLCIRRFGGRRLPSWCSKMSGLNNLTEITIEGCTECEQVPTLGHLPHLKNLYLISLENVESIGLSFYGIDKYGSTSSNTCVTVFPALERLELFNMSKLTEWLEAELTPNATENRRPSDRVVVFPCLEHLMVKDCKQLTSAPSHFPWLKELEISQMHNGLPLVSICGVELFSLTRLRIDSIDGLVCLPDWLFRNNRNLMWLQITHCSRLRELPNDLYSLVALEILSIEYCHNLKTITHPHESNSAQLLGLTCLRELSIRGCRELTNLPSEMMDSCASSLEKLQLFELSKMNMEMLIGSLQKMSLVDAILKASPKSLRKLDLYGTHYSQYLPNQLQHLTTLSELCLWDFGEMEELLEWFGNNGNNLCSSLQKLTLCYFKKLRRLPSKEAMLRLSKLRYLYIYDCPMLNLKRIRDGDDSEWPKISHIPYVSMNGIRIPTNAH</sequence>
<gene>
    <name evidence="11" type="ORF">MIMGU_mgv1a018637mg</name>
</gene>
<dbReference type="PANTHER" id="PTHR36766:SF70">
    <property type="entry name" value="DISEASE RESISTANCE PROTEIN RGA4"/>
    <property type="match status" value="1"/>
</dbReference>
<dbReference type="Pfam" id="PF25019">
    <property type="entry name" value="LRR_R13L1-DRL21"/>
    <property type="match status" value="1"/>
</dbReference>
<evidence type="ECO:0000313" key="12">
    <source>
        <dbReference type="Proteomes" id="UP000030748"/>
    </source>
</evidence>
<feature type="domain" description="Disease resistance protein winged helix" evidence="9">
    <location>
        <begin position="430"/>
        <end position="500"/>
    </location>
</feature>
<dbReference type="Gene3D" id="1.10.8.430">
    <property type="entry name" value="Helical domain of apoptotic protease-activating factors"/>
    <property type="match status" value="1"/>
</dbReference>
<dbReference type="PANTHER" id="PTHR36766">
    <property type="entry name" value="PLANT BROAD-SPECTRUM MILDEW RESISTANCE PROTEIN RPW8"/>
    <property type="match status" value="1"/>
</dbReference>
<evidence type="ECO:0000256" key="6">
    <source>
        <dbReference type="ARBA" id="ARBA00022840"/>
    </source>
</evidence>
<feature type="domain" description="R13L1/DRL21-like LRR repeat region" evidence="10">
    <location>
        <begin position="663"/>
        <end position="787"/>
    </location>
</feature>
<dbReference type="InterPro" id="IPR002182">
    <property type="entry name" value="NB-ARC"/>
</dbReference>
<keyword evidence="12" id="KW-1185">Reference proteome</keyword>
<dbReference type="InterPro" id="IPR056789">
    <property type="entry name" value="LRR_R13L1-DRL21"/>
</dbReference>
<evidence type="ECO:0000256" key="1">
    <source>
        <dbReference type="ARBA" id="ARBA00008894"/>
    </source>
</evidence>
<keyword evidence="2" id="KW-0433">Leucine-rich repeat</keyword>
<dbReference type="SUPFAM" id="SSF52058">
    <property type="entry name" value="L domain-like"/>
    <property type="match status" value="1"/>
</dbReference>
<evidence type="ECO:0000256" key="4">
    <source>
        <dbReference type="ARBA" id="ARBA00022741"/>
    </source>
</evidence>
<dbReference type="Pfam" id="PF00931">
    <property type="entry name" value="NB-ARC"/>
    <property type="match status" value="1"/>
</dbReference>
<comment type="similarity">
    <text evidence="1">Belongs to the disease resistance NB-LRR family.</text>
</comment>
<protein>
    <recommendedName>
        <fullName evidence="13">Disease resistance protein RGA3</fullName>
    </recommendedName>
</protein>
<dbReference type="InterPro" id="IPR042197">
    <property type="entry name" value="Apaf_helical"/>
</dbReference>
<dbReference type="GO" id="GO:0006952">
    <property type="term" value="P:defense response"/>
    <property type="evidence" value="ECO:0007669"/>
    <property type="project" value="UniProtKB-KW"/>
</dbReference>
<dbReference type="Gene3D" id="1.20.5.4130">
    <property type="match status" value="1"/>
</dbReference>
<evidence type="ECO:0000256" key="2">
    <source>
        <dbReference type="ARBA" id="ARBA00022614"/>
    </source>
</evidence>
<evidence type="ECO:0000259" key="10">
    <source>
        <dbReference type="Pfam" id="PF25019"/>
    </source>
</evidence>
<dbReference type="Proteomes" id="UP000030748">
    <property type="component" value="Unassembled WGS sequence"/>
</dbReference>
<dbReference type="Pfam" id="PF18052">
    <property type="entry name" value="Rx_N"/>
    <property type="match status" value="1"/>
</dbReference>
<dbReference type="InterPro" id="IPR058922">
    <property type="entry name" value="WHD_DRP"/>
</dbReference>
<evidence type="ECO:0008006" key="13">
    <source>
        <dbReference type="Google" id="ProtNLM"/>
    </source>
</evidence>
<dbReference type="AlphaFoldDB" id="A0A022PN71"/>
<feature type="domain" description="NB-ARC" evidence="7">
    <location>
        <begin position="179"/>
        <end position="346"/>
    </location>
</feature>
<evidence type="ECO:0000259" key="8">
    <source>
        <dbReference type="Pfam" id="PF18052"/>
    </source>
</evidence>
<proteinExistence type="inferred from homology"/>
<dbReference type="GO" id="GO:0043531">
    <property type="term" value="F:ADP binding"/>
    <property type="evidence" value="ECO:0007669"/>
    <property type="project" value="InterPro"/>
</dbReference>
<keyword evidence="6" id="KW-0067">ATP-binding</keyword>
<dbReference type="Pfam" id="PF23559">
    <property type="entry name" value="WHD_DRP"/>
    <property type="match status" value="1"/>
</dbReference>
<dbReference type="InterPro" id="IPR027417">
    <property type="entry name" value="P-loop_NTPase"/>
</dbReference>
<evidence type="ECO:0000256" key="3">
    <source>
        <dbReference type="ARBA" id="ARBA00022737"/>
    </source>
</evidence>
<dbReference type="CDD" id="cd14798">
    <property type="entry name" value="RX-CC_like"/>
    <property type="match status" value="1"/>
</dbReference>
<dbReference type="InterPro" id="IPR041118">
    <property type="entry name" value="Rx_N"/>
</dbReference>
<dbReference type="SUPFAM" id="SSF52047">
    <property type="entry name" value="RNI-like"/>
    <property type="match status" value="1"/>
</dbReference>
<reference evidence="11 12" key="1">
    <citation type="journal article" date="2013" name="Proc. Natl. Acad. Sci. U.S.A.">
        <title>Fine-scale variation in meiotic recombination in Mimulus inferred from population shotgun sequencing.</title>
        <authorList>
            <person name="Hellsten U."/>
            <person name="Wright K.M."/>
            <person name="Jenkins J."/>
            <person name="Shu S."/>
            <person name="Yuan Y."/>
            <person name="Wessler S.R."/>
            <person name="Schmutz J."/>
            <person name="Willis J.H."/>
            <person name="Rokhsar D.S."/>
        </authorList>
    </citation>
    <scope>NUCLEOTIDE SEQUENCE [LARGE SCALE GENOMIC DNA]</scope>
    <source>
        <strain evidence="12">cv. DUN x IM62</strain>
    </source>
</reference>
<dbReference type="InterPro" id="IPR038005">
    <property type="entry name" value="RX-like_CC"/>
</dbReference>
<dbReference type="eggNOG" id="KOG4658">
    <property type="taxonomic scope" value="Eukaryota"/>
</dbReference>
<dbReference type="Gene3D" id="3.40.50.300">
    <property type="entry name" value="P-loop containing nucleotide triphosphate hydrolases"/>
    <property type="match status" value="1"/>
</dbReference>
<evidence type="ECO:0000313" key="11">
    <source>
        <dbReference type="EMBL" id="EYU17617.1"/>
    </source>
</evidence>
<evidence type="ECO:0000259" key="7">
    <source>
        <dbReference type="Pfam" id="PF00931"/>
    </source>
</evidence>
<evidence type="ECO:0000259" key="9">
    <source>
        <dbReference type="Pfam" id="PF23559"/>
    </source>
</evidence>
<keyword evidence="5" id="KW-0611">Plant defense</keyword>
<dbReference type="SUPFAM" id="SSF52540">
    <property type="entry name" value="P-loop containing nucleoside triphosphate hydrolases"/>
    <property type="match status" value="1"/>
</dbReference>
<name>A0A022PN71_ERYGU</name>
<accession>A0A022PN71</accession>
<evidence type="ECO:0000256" key="5">
    <source>
        <dbReference type="ARBA" id="ARBA00022821"/>
    </source>
</evidence>
<dbReference type="Gene3D" id="3.80.10.10">
    <property type="entry name" value="Ribonuclease Inhibitor"/>
    <property type="match status" value="3"/>
</dbReference>
<dbReference type="GO" id="GO:0051707">
    <property type="term" value="P:response to other organism"/>
    <property type="evidence" value="ECO:0007669"/>
    <property type="project" value="UniProtKB-ARBA"/>
</dbReference>
<keyword evidence="4" id="KW-0547">Nucleotide-binding</keyword>
<dbReference type="InterPro" id="IPR032675">
    <property type="entry name" value="LRR_dom_sf"/>
</dbReference>
<dbReference type="EMBL" id="KI632366">
    <property type="protein sequence ID" value="EYU17617.1"/>
    <property type="molecule type" value="Genomic_DNA"/>
</dbReference>
<organism evidence="11 12">
    <name type="scientific">Erythranthe guttata</name>
    <name type="common">Yellow monkey flower</name>
    <name type="synonym">Mimulus guttatus</name>
    <dbReference type="NCBI Taxonomy" id="4155"/>
    <lineage>
        <taxon>Eukaryota</taxon>
        <taxon>Viridiplantae</taxon>
        <taxon>Streptophyta</taxon>
        <taxon>Embryophyta</taxon>
        <taxon>Tracheophyta</taxon>
        <taxon>Spermatophyta</taxon>
        <taxon>Magnoliopsida</taxon>
        <taxon>eudicotyledons</taxon>
        <taxon>Gunneridae</taxon>
        <taxon>Pentapetalae</taxon>
        <taxon>asterids</taxon>
        <taxon>lamiids</taxon>
        <taxon>Lamiales</taxon>
        <taxon>Phrymaceae</taxon>
        <taxon>Erythranthe</taxon>
    </lineage>
</organism>
<feature type="domain" description="Disease resistance N-terminal" evidence="8">
    <location>
        <begin position="10"/>
        <end position="97"/>
    </location>
</feature>
<dbReference type="PRINTS" id="PR00364">
    <property type="entry name" value="DISEASERSIST"/>
</dbReference>
<dbReference type="GO" id="GO:0005524">
    <property type="term" value="F:ATP binding"/>
    <property type="evidence" value="ECO:0007669"/>
    <property type="project" value="UniProtKB-KW"/>
</dbReference>
<keyword evidence="3" id="KW-0677">Repeat</keyword>
<dbReference type="Gene3D" id="1.10.10.10">
    <property type="entry name" value="Winged helix-like DNA-binding domain superfamily/Winged helix DNA-binding domain"/>
    <property type="match status" value="1"/>
</dbReference>
<dbReference type="InterPro" id="IPR036388">
    <property type="entry name" value="WH-like_DNA-bd_sf"/>
</dbReference>